<dbReference type="SMART" id="SM00399">
    <property type="entry name" value="ZnF_C4"/>
    <property type="match status" value="2"/>
</dbReference>
<dbReference type="Proteomes" id="UP000829354">
    <property type="component" value="Chromosome X"/>
</dbReference>
<dbReference type="SUPFAM" id="SSF48508">
    <property type="entry name" value="Nuclear receptor ligand-binding domain"/>
    <property type="match status" value="2"/>
</dbReference>
<dbReference type="InterPro" id="IPR013088">
    <property type="entry name" value="Znf_NHR/GATA"/>
</dbReference>
<reference evidence="12 13" key="1">
    <citation type="submission" date="2022-04" db="EMBL/GenBank/DDBJ databases">
        <title>Chromosome-level reference genomes for two strains of Caenorhabditis briggsae: an improved platform for comparative genomics.</title>
        <authorList>
            <person name="Stevens L."/>
            <person name="Andersen E."/>
        </authorList>
    </citation>
    <scope>NUCLEOTIDE SEQUENCE [LARGE SCALE GENOMIC DNA]</scope>
    <source>
        <strain evidence="12">VX34</strain>
        <tissue evidence="12">Whole-organism</tissue>
    </source>
</reference>
<dbReference type="InterPro" id="IPR000536">
    <property type="entry name" value="Nucl_hrmn_rcpt_lig-bd"/>
</dbReference>
<organism evidence="12 13">
    <name type="scientific">Caenorhabditis briggsae</name>
    <dbReference type="NCBI Taxonomy" id="6238"/>
    <lineage>
        <taxon>Eukaryota</taxon>
        <taxon>Metazoa</taxon>
        <taxon>Ecdysozoa</taxon>
        <taxon>Nematoda</taxon>
        <taxon>Chromadorea</taxon>
        <taxon>Rhabditida</taxon>
        <taxon>Rhabditina</taxon>
        <taxon>Rhabditomorpha</taxon>
        <taxon>Rhabditoidea</taxon>
        <taxon>Rhabditidae</taxon>
        <taxon>Peloderinae</taxon>
        <taxon>Caenorhabditis</taxon>
    </lineage>
</organism>
<keyword evidence="6" id="KW-0238">DNA-binding</keyword>
<keyword evidence="13" id="KW-1185">Reference proteome</keyword>
<dbReference type="GO" id="GO:0043565">
    <property type="term" value="F:sequence-specific DNA binding"/>
    <property type="evidence" value="ECO:0007669"/>
    <property type="project" value="InterPro"/>
</dbReference>
<protein>
    <recommendedName>
        <fullName evidence="14">Nuclear Hormone Receptor family</fullName>
    </recommendedName>
</protein>
<dbReference type="PRINTS" id="PR00047">
    <property type="entry name" value="STROIDFINGER"/>
</dbReference>
<dbReference type="SUPFAM" id="SSF57716">
    <property type="entry name" value="Glucocorticoid receptor-like (DNA-binding domain)"/>
    <property type="match status" value="2"/>
</dbReference>
<accession>A0AAE9FJZ2</accession>
<dbReference type="Pfam" id="PF00104">
    <property type="entry name" value="Hormone_recep"/>
    <property type="match status" value="2"/>
</dbReference>
<feature type="domain" description="Nuclear receptor" evidence="10">
    <location>
        <begin position="340"/>
        <end position="421"/>
    </location>
</feature>
<keyword evidence="5" id="KW-0805">Transcription regulation</keyword>
<sequence>MSNRARNKATRPSRPFRAPEKDCRVCKKSAFCEHYGVFSCNTCKRIFKTALDNGPHYCTKLGVCLKNLDLMSKCKGCWYQKCVELGMISCSLRKLTGVNEKLFALVKNLLLIDVRRTSKIAGFYTADDPTLDELVVNPHCLRPCEKDPQQILSILDWCFLLNSLQVVFFLDFEFIQNLPTTDKIHMFKANNLNLCMLAGAMRSVQSGWETMRTPAGHAYHTFELINQVDNSKELLQVIEKRVIEKMVDIKVTHEEFVLLSMVFFLDPATPNISEASAKTLAEYQNFYASALLQYCEFYHRKDAPSRFVELLSIKSIVHKNTSDLNYSSEPSFLLTMLSLANNCSICGRFTTDFNYGVLSCNACKVFFRRMITRTAPLRKCHLGERCFDNGRYNGKNKYLNCQFCRFQKCLRNKMTLPSYLLFTDQNKEKCLEAVITSLNEMDIVRGKYLIDFITPTGTDLSINEILNMENVVYMEKPAGHPMNFNSWAFHSSIITVDFMKKFAFVNLLRAEDQRIVIKECYVKLGALFGSNRAFKSRKGLLSFPDGTDLLPKTEWPNPRISPKLENRIRSRLVGRLAELNVTHEEFLLLSVLLFCNPAISNLSENGKFLLGIYQNMYGAALLQYCLYKYQHNGPARYADLLGFYSVIGKHYDDVIQYYVLLQVLQSTVEVKKIVQDGIEAAYRN</sequence>
<feature type="domain" description="NR LBD" evidence="11">
    <location>
        <begin position="457"/>
        <end position="680"/>
    </location>
</feature>
<dbReference type="AlphaFoldDB" id="A0AAE9FJZ2"/>
<evidence type="ECO:0000256" key="6">
    <source>
        <dbReference type="ARBA" id="ARBA00023125"/>
    </source>
</evidence>
<dbReference type="Pfam" id="PF00105">
    <property type="entry name" value="zf-C4"/>
    <property type="match status" value="2"/>
</dbReference>
<evidence type="ECO:0000256" key="7">
    <source>
        <dbReference type="ARBA" id="ARBA00023163"/>
    </source>
</evidence>
<keyword evidence="9" id="KW-0539">Nucleus</keyword>
<keyword evidence="2" id="KW-0479">Metal-binding</keyword>
<keyword evidence="7" id="KW-0804">Transcription</keyword>
<evidence type="ECO:0000256" key="4">
    <source>
        <dbReference type="ARBA" id="ARBA00022833"/>
    </source>
</evidence>
<keyword evidence="4" id="KW-0862">Zinc</keyword>
<dbReference type="Gene3D" id="3.30.50.10">
    <property type="entry name" value="Erythroid Transcription Factor GATA-1, subunit A"/>
    <property type="match status" value="2"/>
</dbReference>
<comment type="similarity">
    <text evidence="1">Belongs to the nuclear hormone receptor family.</text>
</comment>
<evidence type="ECO:0000259" key="10">
    <source>
        <dbReference type="PROSITE" id="PS51030"/>
    </source>
</evidence>
<dbReference type="PANTHER" id="PTHR45886:SF11">
    <property type="entry name" value="NUCLEAR HORMONE RECEPTOR FAMILY-RELATED"/>
    <property type="match status" value="1"/>
</dbReference>
<evidence type="ECO:0000256" key="8">
    <source>
        <dbReference type="ARBA" id="ARBA00023170"/>
    </source>
</evidence>
<name>A0AAE9FJZ2_CAEBR</name>
<dbReference type="EMBL" id="CP092625">
    <property type="protein sequence ID" value="UMM44345.1"/>
    <property type="molecule type" value="Genomic_DNA"/>
</dbReference>
<dbReference type="PANTHER" id="PTHR45886">
    <property type="entry name" value="NUCLEAR HORMONE RECEPTOR FAMILY-RELATED-RELATED"/>
    <property type="match status" value="1"/>
</dbReference>
<keyword evidence="3" id="KW-0863">Zinc-finger</keyword>
<feature type="domain" description="NR LBD" evidence="11">
    <location>
        <begin position="127"/>
        <end position="356"/>
    </location>
</feature>
<evidence type="ECO:0000256" key="3">
    <source>
        <dbReference type="ARBA" id="ARBA00022771"/>
    </source>
</evidence>
<dbReference type="GO" id="GO:0008270">
    <property type="term" value="F:zinc ion binding"/>
    <property type="evidence" value="ECO:0007669"/>
    <property type="project" value="UniProtKB-KW"/>
</dbReference>
<evidence type="ECO:0000256" key="9">
    <source>
        <dbReference type="ARBA" id="ARBA00023242"/>
    </source>
</evidence>
<dbReference type="Gene3D" id="1.10.565.10">
    <property type="entry name" value="Retinoid X Receptor"/>
    <property type="match status" value="2"/>
</dbReference>
<dbReference type="PROSITE" id="PS51030">
    <property type="entry name" value="NUCLEAR_REC_DBD_2"/>
    <property type="match status" value="2"/>
</dbReference>
<dbReference type="SMART" id="SM00430">
    <property type="entry name" value="HOLI"/>
    <property type="match status" value="2"/>
</dbReference>
<evidence type="ECO:0000256" key="5">
    <source>
        <dbReference type="ARBA" id="ARBA00023015"/>
    </source>
</evidence>
<proteinExistence type="inferred from homology"/>
<evidence type="ECO:0000256" key="1">
    <source>
        <dbReference type="ARBA" id="ARBA00005993"/>
    </source>
</evidence>
<evidence type="ECO:0000259" key="11">
    <source>
        <dbReference type="PROSITE" id="PS51843"/>
    </source>
</evidence>
<dbReference type="PROSITE" id="PS51843">
    <property type="entry name" value="NR_LBD"/>
    <property type="match status" value="2"/>
</dbReference>
<evidence type="ECO:0000256" key="2">
    <source>
        <dbReference type="ARBA" id="ARBA00022723"/>
    </source>
</evidence>
<evidence type="ECO:0008006" key="14">
    <source>
        <dbReference type="Google" id="ProtNLM"/>
    </source>
</evidence>
<dbReference type="InterPro" id="IPR035500">
    <property type="entry name" value="NHR-like_dom_sf"/>
</dbReference>
<keyword evidence="8" id="KW-0675">Receptor</keyword>
<gene>
    <name evidence="12" type="ORF">L5515_019505</name>
</gene>
<evidence type="ECO:0000313" key="12">
    <source>
        <dbReference type="EMBL" id="UMM44345.1"/>
    </source>
</evidence>
<feature type="domain" description="Nuclear receptor" evidence="10">
    <location>
        <begin position="20"/>
        <end position="94"/>
    </location>
</feature>
<dbReference type="InterPro" id="IPR001628">
    <property type="entry name" value="Znf_hrmn_rcpt"/>
</dbReference>
<dbReference type="GO" id="GO:0003700">
    <property type="term" value="F:DNA-binding transcription factor activity"/>
    <property type="evidence" value="ECO:0007669"/>
    <property type="project" value="InterPro"/>
</dbReference>
<evidence type="ECO:0000313" key="13">
    <source>
        <dbReference type="Proteomes" id="UP000829354"/>
    </source>
</evidence>